<proteinExistence type="predicted"/>
<dbReference type="Proteomes" id="UP000215828">
    <property type="component" value="Unassembled WGS sequence"/>
</dbReference>
<name>A0A256LK46_9LACO</name>
<protein>
    <submittedName>
        <fullName evidence="3">Uncharacterized protein</fullName>
    </submittedName>
</protein>
<dbReference type="EMBL" id="NGNV01000003">
    <property type="protein sequence ID" value="OYR88914.1"/>
    <property type="molecule type" value="Genomic_DNA"/>
</dbReference>
<evidence type="ECO:0000313" key="3">
    <source>
        <dbReference type="EMBL" id="OYR92977.1"/>
    </source>
</evidence>
<keyword evidence="5" id="KW-1185">Reference proteome</keyword>
<comment type="caution">
    <text evidence="3">The sequence shown here is derived from an EMBL/GenBank/DDBJ whole genome shotgun (WGS) entry which is preliminary data.</text>
</comment>
<evidence type="ECO:0000313" key="2">
    <source>
        <dbReference type="EMBL" id="OYR88914.1"/>
    </source>
</evidence>
<evidence type="ECO:0000256" key="1">
    <source>
        <dbReference type="SAM" id="Phobius"/>
    </source>
</evidence>
<reference evidence="2 5" key="2">
    <citation type="submission" date="2017-05" db="EMBL/GenBank/DDBJ databases">
        <authorList>
            <person name="Lin X.B."/>
            <person name="Stothard P."/>
            <person name="Tasseva G."/>
            <person name="Walter J."/>
        </authorList>
    </citation>
    <scope>NUCLEOTIDE SEQUENCE [LARGE SCALE GENOMIC DNA]</scope>
    <source>
        <strain evidence="2 5">609u</strain>
    </source>
</reference>
<accession>A0A256LK46</accession>
<reference evidence="3 4" key="1">
    <citation type="submission" date="2017-04" db="EMBL/GenBank/DDBJ databases">
        <authorList>
            <person name="Afonso C.L."/>
            <person name="Miller P.J."/>
            <person name="Scott M.A."/>
            <person name="Spackman E."/>
            <person name="Goraichik I."/>
            <person name="Dimitrov K.M."/>
            <person name="Suarez D.L."/>
            <person name="Swayne D.E."/>
        </authorList>
    </citation>
    <scope>NUCLEOTIDE SEQUENCE [LARGE SCALE GENOMIC DNA]</scope>
    <source>
        <strain evidence="3 4">609q</strain>
    </source>
</reference>
<evidence type="ECO:0000313" key="5">
    <source>
        <dbReference type="Proteomes" id="UP000216316"/>
    </source>
</evidence>
<dbReference type="Proteomes" id="UP000216316">
    <property type="component" value="Unassembled WGS sequence"/>
</dbReference>
<reference evidence="4 5" key="3">
    <citation type="submission" date="2017-09" db="EMBL/GenBank/DDBJ databases">
        <title>Tripartite evolution among Lactobacillus johnsonii, Lactobacillus taiwanensis, Lactobacillus reuteri and their rodent host.</title>
        <authorList>
            <person name="Wang T."/>
            <person name="Knowles S."/>
            <person name="Cheng C."/>
        </authorList>
    </citation>
    <scope>NUCLEOTIDE SEQUENCE [LARGE SCALE GENOMIC DNA]</scope>
    <source>
        <strain evidence="3 4">609q</strain>
        <strain evidence="2 5">609u</strain>
    </source>
</reference>
<dbReference type="AlphaFoldDB" id="A0A256LK46"/>
<keyword evidence="1" id="KW-0472">Membrane</keyword>
<sequence>MINIFILFISCIIVFLLKSIDIKLSFRESNISLSIIDSFKILFIITKSFIQVLFDKNTSKHTKKRIKKLYFLHFNYMLTLLVSIIHITIEQLNDEKNTIIDVSKAKEAKEAKKDKIIDFLPLVKESVPLIWNPGLIT</sequence>
<feature type="transmembrane region" description="Helical" evidence="1">
    <location>
        <begin position="70"/>
        <end position="89"/>
    </location>
</feature>
<evidence type="ECO:0000313" key="4">
    <source>
        <dbReference type="Proteomes" id="UP000215828"/>
    </source>
</evidence>
<gene>
    <name evidence="2" type="ORF">CBF53_00965</name>
    <name evidence="3" type="ORF">CBF70_01875</name>
</gene>
<dbReference type="EMBL" id="NGNX01000005">
    <property type="protein sequence ID" value="OYR92977.1"/>
    <property type="molecule type" value="Genomic_DNA"/>
</dbReference>
<organism evidence="3 4">
    <name type="scientific">Lactobacillus taiwanensis</name>
    <dbReference type="NCBI Taxonomy" id="508451"/>
    <lineage>
        <taxon>Bacteria</taxon>
        <taxon>Bacillati</taxon>
        <taxon>Bacillota</taxon>
        <taxon>Bacilli</taxon>
        <taxon>Lactobacillales</taxon>
        <taxon>Lactobacillaceae</taxon>
        <taxon>Lactobacillus</taxon>
    </lineage>
</organism>
<keyword evidence="1" id="KW-1133">Transmembrane helix</keyword>
<keyword evidence="1" id="KW-0812">Transmembrane</keyword>
<dbReference type="RefSeq" id="WP_094495827.1">
    <property type="nucleotide sequence ID" value="NZ_NGNV01000003.1"/>
</dbReference>